<dbReference type="Gene3D" id="3.40.50.1980">
    <property type="entry name" value="Nitrogenase molybdenum iron protein domain"/>
    <property type="match status" value="2"/>
</dbReference>
<keyword evidence="4 6" id="KW-0732">Signal</keyword>
<gene>
    <name evidence="7" type="ORF">IQ215_12135</name>
</gene>
<dbReference type="PANTHER" id="PTHR42953:SF1">
    <property type="entry name" value="METAL-BINDING PROTEIN HI_0362-RELATED"/>
    <property type="match status" value="1"/>
</dbReference>
<evidence type="ECO:0000313" key="7">
    <source>
        <dbReference type="EMBL" id="MBE9223446.1"/>
    </source>
</evidence>
<dbReference type="PROSITE" id="PS51257">
    <property type="entry name" value="PROKAR_LIPOPROTEIN"/>
    <property type="match status" value="1"/>
</dbReference>
<evidence type="ECO:0000256" key="3">
    <source>
        <dbReference type="ARBA" id="ARBA00022723"/>
    </source>
</evidence>
<comment type="similarity">
    <text evidence="5">Belongs to the bacterial solute-binding protein 9 family.</text>
</comment>
<sequence length="337" mass="36574">MLNFRHGRFICSLLALWALFGCNAPTSTNQVGENVDSETETVDLPLVVTTTDVICDLTRQIAQETIDLNCLVDAGIDPHVYQATPDDRREMDQADLILYGGYGFEPSLVSLIEATANEAPKVAVYEQAVPEPIMMRGDDGHDHGHDHSHGDEEEFADPHVWHDGSNGIEIVNVIAEQLAQLQPDQAQLYQDQANLINDELGAIDEWIKAQIETIPPNQRILVSNHGSLGYFVSAYGLQSNSALQGVSTEEAPTAGRVGDLVRKIQDSNVPTIFVESSVSRTIINTVATEANVKVADNPLFADGLGESGSGAETYQKKLMLNTQTIVEGLGGSFSPFQ</sequence>
<organism evidence="7 8">
    <name type="scientific">Cyanobacterium stanieri LEGE 03274</name>
    <dbReference type="NCBI Taxonomy" id="1828756"/>
    <lineage>
        <taxon>Bacteria</taxon>
        <taxon>Bacillati</taxon>
        <taxon>Cyanobacteriota</taxon>
        <taxon>Cyanophyceae</taxon>
        <taxon>Oscillatoriophycideae</taxon>
        <taxon>Chroococcales</taxon>
        <taxon>Geminocystaceae</taxon>
        <taxon>Cyanobacterium</taxon>
    </lineage>
</organism>
<dbReference type="PRINTS" id="PR00691">
    <property type="entry name" value="ADHESINB"/>
</dbReference>
<keyword evidence="8" id="KW-1185">Reference proteome</keyword>
<dbReference type="PRINTS" id="PR00690">
    <property type="entry name" value="ADHESNFAMILY"/>
</dbReference>
<evidence type="ECO:0000313" key="8">
    <source>
        <dbReference type="Proteomes" id="UP000654604"/>
    </source>
</evidence>
<evidence type="ECO:0000256" key="2">
    <source>
        <dbReference type="ARBA" id="ARBA00022448"/>
    </source>
</evidence>
<dbReference type="InterPro" id="IPR050492">
    <property type="entry name" value="Bact_metal-bind_prot9"/>
</dbReference>
<evidence type="ECO:0000256" key="6">
    <source>
        <dbReference type="SAM" id="SignalP"/>
    </source>
</evidence>
<dbReference type="Proteomes" id="UP000654604">
    <property type="component" value="Unassembled WGS sequence"/>
</dbReference>
<dbReference type="InterPro" id="IPR006129">
    <property type="entry name" value="AdhesinB"/>
</dbReference>
<dbReference type="Pfam" id="PF01297">
    <property type="entry name" value="ZnuA"/>
    <property type="match status" value="1"/>
</dbReference>
<keyword evidence="3" id="KW-0479">Metal-binding</keyword>
<dbReference type="InterPro" id="IPR006127">
    <property type="entry name" value="ZnuA-like"/>
</dbReference>
<dbReference type="RefSeq" id="WP_193801682.1">
    <property type="nucleotide sequence ID" value="NZ_JADEWC010000031.1"/>
</dbReference>
<dbReference type="InterPro" id="IPR006128">
    <property type="entry name" value="Lipoprotein_PsaA-like"/>
</dbReference>
<feature type="signal peptide" evidence="6">
    <location>
        <begin position="1"/>
        <end position="23"/>
    </location>
</feature>
<reference evidence="7 8" key="1">
    <citation type="submission" date="2020-10" db="EMBL/GenBank/DDBJ databases">
        <authorList>
            <person name="Castelo-Branco R."/>
            <person name="Eusebio N."/>
            <person name="Adriana R."/>
            <person name="Vieira A."/>
            <person name="Brugerolle De Fraissinette N."/>
            <person name="Rezende De Castro R."/>
            <person name="Schneider M.P."/>
            <person name="Vasconcelos V."/>
            <person name="Leao P.N."/>
        </authorList>
    </citation>
    <scope>NUCLEOTIDE SEQUENCE [LARGE SCALE GENOMIC DNA]</scope>
    <source>
        <strain evidence="7 8">LEGE 03274</strain>
    </source>
</reference>
<evidence type="ECO:0000256" key="1">
    <source>
        <dbReference type="ARBA" id="ARBA00004196"/>
    </source>
</evidence>
<evidence type="ECO:0000256" key="5">
    <source>
        <dbReference type="RuleBase" id="RU003512"/>
    </source>
</evidence>
<comment type="caution">
    <text evidence="7">The sequence shown here is derived from an EMBL/GenBank/DDBJ whole genome shotgun (WGS) entry which is preliminary data.</text>
</comment>
<feature type="chain" id="PRO_5045754930" evidence="6">
    <location>
        <begin position="24"/>
        <end position="337"/>
    </location>
</feature>
<accession>A0ABR9V8I1</accession>
<proteinExistence type="inferred from homology"/>
<evidence type="ECO:0000256" key="4">
    <source>
        <dbReference type="ARBA" id="ARBA00022729"/>
    </source>
</evidence>
<dbReference type="EMBL" id="JADEWC010000031">
    <property type="protein sequence ID" value="MBE9223446.1"/>
    <property type="molecule type" value="Genomic_DNA"/>
</dbReference>
<comment type="subcellular location">
    <subcellularLocation>
        <location evidence="1">Cell envelope</location>
    </subcellularLocation>
</comment>
<dbReference type="PANTHER" id="PTHR42953">
    <property type="entry name" value="HIGH-AFFINITY ZINC UPTAKE SYSTEM PROTEIN ZNUA-RELATED"/>
    <property type="match status" value="1"/>
</dbReference>
<keyword evidence="2 5" id="KW-0813">Transport</keyword>
<name>A0ABR9V8I1_9CHRO</name>
<protein>
    <submittedName>
        <fullName evidence="7">Zinc ABC transporter substrate-binding protein</fullName>
    </submittedName>
</protein>
<dbReference type="SUPFAM" id="SSF53807">
    <property type="entry name" value="Helical backbone' metal receptor"/>
    <property type="match status" value="1"/>
</dbReference>